<evidence type="ECO:0000259" key="2">
    <source>
        <dbReference type="PROSITE" id="PS50835"/>
    </source>
</evidence>
<dbReference type="SUPFAM" id="SSF48726">
    <property type="entry name" value="Immunoglobulin"/>
    <property type="match status" value="2"/>
</dbReference>
<dbReference type="Gene3D" id="2.60.40.10">
    <property type="entry name" value="Immunoglobulins"/>
    <property type="match status" value="2"/>
</dbReference>
<dbReference type="InterPro" id="IPR007110">
    <property type="entry name" value="Ig-like_dom"/>
</dbReference>
<feature type="domain" description="Ig-like" evidence="2">
    <location>
        <begin position="81"/>
        <end position="171"/>
    </location>
</feature>
<dbReference type="InterPro" id="IPR003599">
    <property type="entry name" value="Ig_sub"/>
</dbReference>
<organism evidence="3 4">
    <name type="scientific">Nephila pilipes</name>
    <name type="common">Giant wood spider</name>
    <name type="synonym">Nephila maculata</name>
    <dbReference type="NCBI Taxonomy" id="299642"/>
    <lineage>
        <taxon>Eukaryota</taxon>
        <taxon>Metazoa</taxon>
        <taxon>Ecdysozoa</taxon>
        <taxon>Arthropoda</taxon>
        <taxon>Chelicerata</taxon>
        <taxon>Arachnida</taxon>
        <taxon>Araneae</taxon>
        <taxon>Araneomorphae</taxon>
        <taxon>Entelegynae</taxon>
        <taxon>Araneoidea</taxon>
        <taxon>Nephilidae</taxon>
        <taxon>Nephila</taxon>
    </lineage>
</organism>
<dbReference type="SMART" id="SM00408">
    <property type="entry name" value="IGc2"/>
    <property type="match status" value="1"/>
</dbReference>
<evidence type="ECO:0000313" key="3">
    <source>
        <dbReference type="EMBL" id="GFT27221.1"/>
    </source>
</evidence>
<dbReference type="Pfam" id="PF13927">
    <property type="entry name" value="Ig_3"/>
    <property type="match status" value="1"/>
</dbReference>
<dbReference type="GO" id="GO:0007411">
    <property type="term" value="P:axon guidance"/>
    <property type="evidence" value="ECO:0007669"/>
    <property type="project" value="TreeGrafter"/>
</dbReference>
<dbReference type="GO" id="GO:0005886">
    <property type="term" value="C:plasma membrane"/>
    <property type="evidence" value="ECO:0007669"/>
    <property type="project" value="TreeGrafter"/>
</dbReference>
<dbReference type="InterPro" id="IPR013783">
    <property type="entry name" value="Ig-like_fold"/>
</dbReference>
<keyword evidence="1" id="KW-0393">Immunoglobulin domain</keyword>
<reference evidence="3" key="1">
    <citation type="submission" date="2020-08" db="EMBL/GenBank/DDBJ databases">
        <title>Multicomponent nature underlies the extraordinary mechanical properties of spider dragline silk.</title>
        <authorList>
            <person name="Kono N."/>
            <person name="Nakamura H."/>
            <person name="Mori M."/>
            <person name="Yoshida Y."/>
            <person name="Ohtoshi R."/>
            <person name="Malay A.D."/>
            <person name="Moran D.A.P."/>
            <person name="Tomita M."/>
            <person name="Numata K."/>
            <person name="Arakawa K."/>
        </authorList>
    </citation>
    <scope>NUCLEOTIDE SEQUENCE</scope>
</reference>
<dbReference type="GO" id="GO:0098632">
    <property type="term" value="F:cell-cell adhesion mediator activity"/>
    <property type="evidence" value="ECO:0007669"/>
    <property type="project" value="TreeGrafter"/>
</dbReference>
<dbReference type="FunFam" id="2.60.40.10:FF:000333">
    <property type="entry name" value="Down syndrome cell adhesion molecule"/>
    <property type="match status" value="1"/>
</dbReference>
<dbReference type="InterPro" id="IPR036179">
    <property type="entry name" value="Ig-like_dom_sf"/>
</dbReference>
<evidence type="ECO:0000313" key="4">
    <source>
        <dbReference type="Proteomes" id="UP000887013"/>
    </source>
</evidence>
<name>A0A8X6TNI4_NEPPI</name>
<protein>
    <submittedName>
        <fullName evidence="3">Down syndrome cell adhesion molecule-like protein 1</fullName>
    </submittedName>
</protein>
<dbReference type="GO" id="GO:0030424">
    <property type="term" value="C:axon"/>
    <property type="evidence" value="ECO:0007669"/>
    <property type="project" value="TreeGrafter"/>
</dbReference>
<keyword evidence="4" id="KW-1185">Reference proteome</keyword>
<dbReference type="OrthoDB" id="6427780at2759"/>
<sequence length="190" mass="20984">MPRVQNSPRFLRSFVELGFLAISVAGVRLPYNHRQKAHDNGTLEVHHVERATDQGPYVCVATNRAGQTAQSTVIVRVQVKPVIEPFNFPKSLMEGQRSSVHCTVSSGDLPFKIRWFKDGRPIPDNIGVRTSEVADYSSTLLFESLSLHHKGNYTCVAENEAGTVSHTATMVIHGMVLPNAVTIARCLLSF</sequence>
<dbReference type="GO" id="GO:0007156">
    <property type="term" value="P:homophilic cell adhesion via plasma membrane adhesion molecules"/>
    <property type="evidence" value="ECO:0007669"/>
    <property type="project" value="TreeGrafter"/>
</dbReference>
<dbReference type="GO" id="GO:0070593">
    <property type="term" value="P:dendrite self-avoidance"/>
    <property type="evidence" value="ECO:0007669"/>
    <property type="project" value="TreeGrafter"/>
</dbReference>
<dbReference type="PROSITE" id="PS50835">
    <property type="entry name" value="IG_LIKE"/>
    <property type="match status" value="1"/>
</dbReference>
<proteinExistence type="predicted"/>
<dbReference type="AlphaFoldDB" id="A0A8X6TNI4"/>
<dbReference type="InterPro" id="IPR003598">
    <property type="entry name" value="Ig_sub2"/>
</dbReference>
<dbReference type="EMBL" id="BMAW01012157">
    <property type="protein sequence ID" value="GFT27221.1"/>
    <property type="molecule type" value="Genomic_DNA"/>
</dbReference>
<dbReference type="PANTHER" id="PTHR10075:SF100">
    <property type="entry name" value="FASCICLIN-2"/>
    <property type="match status" value="1"/>
</dbReference>
<comment type="caution">
    <text evidence="3">The sequence shown here is derived from an EMBL/GenBank/DDBJ whole genome shotgun (WGS) entry which is preliminary data.</text>
</comment>
<evidence type="ECO:0000256" key="1">
    <source>
        <dbReference type="ARBA" id="ARBA00023319"/>
    </source>
</evidence>
<dbReference type="Proteomes" id="UP000887013">
    <property type="component" value="Unassembled WGS sequence"/>
</dbReference>
<accession>A0A8X6TNI4</accession>
<gene>
    <name evidence="3" type="primary">DSCAML1</name>
    <name evidence="3" type="ORF">NPIL_209231</name>
</gene>
<dbReference type="PANTHER" id="PTHR10075">
    <property type="entry name" value="BASIGIN RELATED"/>
    <property type="match status" value="1"/>
</dbReference>
<dbReference type="SMART" id="SM00409">
    <property type="entry name" value="IG"/>
    <property type="match status" value="1"/>
</dbReference>